<organism evidence="1 2">
    <name type="scientific">Trichonephila clavata</name>
    <name type="common">Joro spider</name>
    <name type="synonym">Nephila clavata</name>
    <dbReference type="NCBI Taxonomy" id="2740835"/>
    <lineage>
        <taxon>Eukaryota</taxon>
        <taxon>Metazoa</taxon>
        <taxon>Ecdysozoa</taxon>
        <taxon>Arthropoda</taxon>
        <taxon>Chelicerata</taxon>
        <taxon>Arachnida</taxon>
        <taxon>Araneae</taxon>
        <taxon>Araneomorphae</taxon>
        <taxon>Entelegynae</taxon>
        <taxon>Araneoidea</taxon>
        <taxon>Nephilidae</taxon>
        <taxon>Trichonephila</taxon>
    </lineage>
</organism>
<sequence length="72" mass="8364">MRQLKQVSVPDYLVCPNKVVPSFSLFQGYSWIRAPQIKTYFMIKLIITNSNPLKVTAECHLSFAASFKFFHH</sequence>
<name>A0A8X6HHV5_TRICU</name>
<keyword evidence="2" id="KW-1185">Reference proteome</keyword>
<gene>
    <name evidence="1" type="ORF">TNCT_465331</name>
</gene>
<comment type="caution">
    <text evidence="1">The sequence shown here is derived from an EMBL/GenBank/DDBJ whole genome shotgun (WGS) entry which is preliminary data.</text>
</comment>
<proteinExistence type="predicted"/>
<evidence type="ECO:0000313" key="1">
    <source>
        <dbReference type="EMBL" id="GFR03349.1"/>
    </source>
</evidence>
<dbReference type="EMBL" id="BMAO01025527">
    <property type="protein sequence ID" value="GFR03349.1"/>
    <property type="molecule type" value="Genomic_DNA"/>
</dbReference>
<protein>
    <submittedName>
        <fullName evidence="1">Uncharacterized protein</fullName>
    </submittedName>
</protein>
<reference evidence="1" key="1">
    <citation type="submission" date="2020-07" db="EMBL/GenBank/DDBJ databases">
        <title>Multicomponent nature underlies the extraordinary mechanical properties of spider dragline silk.</title>
        <authorList>
            <person name="Kono N."/>
            <person name="Nakamura H."/>
            <person name="Mori M."/>
            <person name="Yoshida Y."/>
            <person name="Ohtoshi R."/>
            <person name="Malay A.D."/>
            <person name="Moran D.A.P."/>
            <person name="Tomita M."/>
            <person name="Numata K."/>
            <person name="Arakawa K."/>
        </authorList>
    </citation>
    <scope>NUCLEOTIDE SEQUENCE</scope>
</reference>
<accession>A0A8X6HHV5</accession>
<dbReference type="Proteomes" id="UP000887116">
    <property type="component" value="Unassembled WGS sequence"/>
</dbReference>
<dbReference type="AlphaFoldDB" id="A0A8X6HHV5"/>
<evidence type="ECO:0000313" key="2">
    <source>
        <dbReference type="Proteomes" id="UP000887116"/>
    </source>
</evidence>